<dbReference type="InterPro" id="IPR023408">
    <property type="entry name" value="MscS_beta-dom_sf"/>
</dbReference>
<reference evidence="7" key="1">
    <citation type="submission" date="2020-01" db="EMBL/GenBank/DDBJ databases">
        <title>Genome sequence of Kobresia littledalei, the first chromosome-level genome in the family Cyperaceae.</title>
        <authorList>
            <person name="Qu G."/>
        </authorList>
    </citation>
    <scope>NUCLEOTIDE SEQUENCE</scope>
    <source>
        <strain evidence="7">C.B.Clarke</strain>
        <tissue evidence="7">Leaf</tissue>
    </source>
</reference>
<dbReference type="SUPFAM" id="SSF50182">
    <property type="entry name" value="Sm-like ribonucleoproteins"/>
    <property type="match status" value="1"/>
</dbReference>
<evidence type="ECO:0000256" key="2">
    <source>
        <dbReference type="ARBA" id="ARBA00022692"/>
    </source>
</evidence>
<keyword evidence="8" id="KW-1185">Reference proteome</keyword>
<organism evidence="7 8">
    <name type="scientific">Carex littledalei</name>
    <dbReference type="NCBI Taxonomy" id="544730"/>
    <lineage>
        <taxon>Eukaryota</taxon>
        <taxon>Viridiplantae</taxon>
        <taxon>Streptophyta</taxon>
        <taxon>Embryophyta</taxon>
        <taxon>Tracheophyta</taxon>
        <taxon>Spermatophyta</taxon>
        <taxon>Magnoliopsida</taxon>
        <taxon>Liliopsida</taxon>
        <taxon>Poales</taxon>
        <taxon>Cyperaceae</taxon>
        <taxon>Cyperoideae</taxon>
        <taxon>Cariceae</taxon>
        <taxon>Carex</taxon>
        <taxon>Carex subgen. Euthyceras</taxon>
    </lineage>
</organism>
<dbReference type="OrthoDB" id="639691at2759"/>
<feature type="transmembrane region" description="Helical" evidence="5">
    <location>
        <begin position="169"/>
        <end position="190"/>
    </location>
</feature>
<keyword evidence="4 5" id="KW-0472">Membrane</keyword>
<accession>A0A833RCY2</accession>
<feature type="transmembrane region" description="Helical" evidence="5">
    <location>
        <begin position="108"/>
        <end position="127"/>
    </location>
</feature>
<sequence length="443" mass="48481">MAGTSVNALLQGECGRWISISNVRGKEVRSNHCSLNRGKPLAIAIYCRAYPSNVVSDNLNNTANWNELLEKACHSSINTTIGKNAKEISDSLMHHVQLWYQSSPDLQVVVVPISGTLLGTLLVWFAIPVSFLQFHKYMSWNPVLAFFGVTTKIEVPYENSMWNALEDPVKYLVVFMAFSQIGSIVVPSLSAYLPQLWRGAAVLSLVLFLHKWKTNSFSFVLANDAILGLDKDKLSFLDKLSSIGLGLIAVMGLSEVFDIGVQSILTFSGIGGSVATAYGSKDMMANILSGLSLQFSKPFSIGDSIKAGSIEGEITEIGLTTTSLINPEEFPVKVPNSVFSSQMIVNKSRAQWHVSLMKIPIKIEDIEKVPLISEEIKAALRSNPNVFSGRDAPFCYLSQLKGSLGDLTIGCNLRAMRKDELFAAEQDILIQAAKIIRQNGAEI</sequence>
<proteinExistence type="predicted"/>
<dbReference type="InterPro" id="IPR006685">
    <property type="entry name" value="MscS_channel_2nd"/>
</dbReference>
<evidence type="ECO:0000259" key="6">
    <source>
        <dbReference type="Pfam" id="PF00924"/>
    </source>
</evidence>
<protein>
    <submittedName>
        <fullName evidence="7">Mechanosensitive ion channel protein 1</fullName>
    </submittedName>
</protein>
<dbReference type="Gene3D" id="1.10.287.1260">
    <property type="match status" value="1"/>
</dbReference>
<evidence type="ECO:0000256" key="5">
    <source>
        <dbReference type="SAM" id="Phobius"/>
    </source>
</evidence>
<dbReference type="Gene3D" id="2.30.30.60">
    <property type="match status" value="1"/>
</dbReference>
<evidence type="ECO:0000256" key="3">
    <source>
        <dbReference type="ARBA" id="ARBA00022989"/>
    </source>
</evidence>
<dbReference type="PANTHER" id="PTHR30566">
    <property type="entry name" value="YNAI-RELATED MECHANOSENSITIVE ION CHANNEL"/>
    <property type="match status" value="1"/>
</dbReference>
<name>A0A833RCY2_9POAL</name>
<dbReference type="PANTHER" id="PTHR30566:SF5">
    <property type="entry name" value="MECHANOSENSITIVE ION CHANNEL PROTEIN 1, MITOCHONDRIAL-RELATED"/>
    <property type="match status" value="1"/>
</dbReference>
<dbReference type="GO" id="GO:0055085">
    <property type="term" value="P:transmembrane transport"/>
    <property type="evidence" value="ECO:0007669"/>
    <property type="project" value="InterPro"/>
</dbReference>
<keyword evidence="2 5" id="KW-0812">Transmembrane</keyword>
<evidence type="ECO:0000313" key="8">
    <source>
        <dbReference type="Proteomes" id="UP000623129"/>
    </source>
</evidence>
<gene>
    <name evidence="7" type="ORF">FCM35_KLT01492</name>
</gene>
<dbReference type="AlphaFoldDB" id="A0A833RCY2"/>
<feature type="domain" description="Mechanosensitive ion channel MscS" evidence="6">
    <location>
        <begin position="283"/>
        <end position="349"/>
    </location>
</feature>
<evidence type="ECO:0000313" key="7">
    <source>
        <dbReference type="EMBL" id="KAF3333801.1"/>
    </source>
</evidence>
<dbReference type="Proteomes" id="UP000623129">
    <property type="component" value="Unassembled WGS sequence"/>
</dbReference>
<evidence type="ECO:0000256" key="1">
    <source>
        <dbReference type="ARBA" id="ARBA00004370"/>
    </source>
</evidence>
<comment type="caution">
    <text evidence="7">The sequence shown here is derived from an EMBL/GenBank/DDBJ whole genome shotgun (WGS) entry which is preliminary data.</text>
</comment>
<dbReference type="InterPro" id="IPR010920">
    <property type="entry name" value="LSM_dom_sf"/>
</dbReference>
<dbReference type="EMBL" id="SWLB01000010">
    <property type="protein sequence ID" value="KAF3333801.1"/>
    <property type="molecule type" value="Genomic_DNA"/>
</dbReference>
<evidence type="ECO:0000256" key="4">
    <source>
        <dbReference type="ARBA" id="ARBA00023136"/>
    </source>
</evidence>
<keyword evidence="3 5" id="KW-1133">Transmembrane helix</keyword>
<dbReference type="GO" id="GO:0016020">
    <property type="term" value="C:membrane"/>
    <property type="evidence" value="ECO:0007669"/>
    <property type="project" value="UniProtKB-SubCell"/>
</dbReference>
<dbReference type="Pfam" id="PF00924">
    <property type="entry name" value="MS_channel_2nd"/>
    <property type="match status" value="1"/>
</dbReference>
<comment type="subcellular location">
    <subcellularLocation>
        <location evidence="1">Membrane</location>
    </subcellularLocation>
</comment>